<evidence type="ECO:0000256" key="1">
    <source>
        <dbReference type="SAM" id="Coils"/>
    </source>
</evidence>
<feature type="coiled-coil region" evidence="1">
    <location>
        <begin position="155"/>
        <end position="182"/>
    </location>
</feature>
<dbReference type="Proteomes" id="UP000481700">
    <property type="component" value="Unassembled WGS sequence"/>
</dbReference>
<organism evidence="2 3">
    <name type="scientific">Phocaeicola dorei</name>
    <dbReference type="NCBI Taxonomy" id="357276"/>
    <lineage>
        <taxon>Bacteria</taxon>
        <taxon>Pseudomonadati</taxon>
        <taxon>Bacteroidota</taxon>
        <taxon>Bacteroidia</taxon>
        <taxon>Bacteroidales</taxon>
        <taxon>Bacteroidaceae</taxon>
        <taxon>Phocaeicola</taxon>
    </lineage>
</organism>
<keyword evidence="1" id="KW-0175">Coiled coil</keyword>
<proteinExistence type="predicted"/>
<accession>A0A6L3IIC0</accession>
<reference evidence="2 3" key="1">
    <citation type="journal article" date="2019" name="Nat. Med.">
        <title>A library of human gut bacterial isolates paired with longitudinal multiomics data enables mechanistic microbiome research.</title>
        <authorList>
            <person name="Poyet M."/>
            <person name="Groussin M."/>
            <person name="Gibbons S.M."/>
            <person name="Avila-Pacheco J."/>
            <person name="Jiang X."/>
            <person name="Kearney S.M."/>
            <person name="Perrotta A.R."/>
            <person name="Berdy B."/>
            <person name="Zhao S."/>
            <person name="Lieberman T.D."/>
            <person name="Swanson P.K."/>
            <person name="Smith M."/>
            <person name="Roesemann S."/>
            <person name="Alexander J.E."/>
            <person name="Rich S.A."/>
            <person name="Livny J."/>
            <person name="Vlamakis H."/>
            <person name="Clish C."/>
            <person name="Bullock K."/>
            <person name="Deik A."/>
            <person name="Scott J."/>
            <person name="Pierce K.A."/>
            <person name="Xavier R.J."/>
            <person name="Alm E.J."/>
        </authorList>
    </citation>
    <scope>NUCLEOTIDE SEQUENCE [LARGE SCALE GENOMIC DNA]</scope>
    <source>
        <strain evidence="2 3">BIOML-A25</strain>
    </source>
</reference>
<protein>
    <submittedName>
        <fullName evidence="2">Phage tail tape measure protein</fullName>
    </submittedName>
</protein>
<evidence type="ECO:0000313" key="2">
    <source>
        <dbReference type="EMBL" id="KAA5299296.1"/>
    </source>
</evidence>
<name>A0A6L3IIC0_9BACT</name>
<evidence type="ECO:0000313" key="3">
    <source>
        <dbReference type="Proteomes" id="UP000481700"/>
    </source>
</evidence>
<dbReference type="EMBL" id="VVZV01000402">
    <property type="protein sequence ID" value="KAA5299296.1"/>
    <property type="molecule type" value="Genomic_DNA"/>
</dbReference>
<comment type="caution">
    <text evidence="2">The sequence shown here is derived from an EMBL/GenBank/DDBJ whole genome shotgun (WGS) entry which is preliminary data.</text>
</comment>
<sequence>SHHSWNYYWGGFSQEQIDRLSGKIGRDWNGDIWNLTPEEMKMLRETVDMWETIQNTGKGGYGDRLTDKLNDYIDQAGTLEELTNELYEGLTGMSFDSMYDSFVDNLMDMKYDAKAASEDISEYFMRAMLSNKIGELYSEKLEDWWKKFGASMEDNELTEEERKALQDEYMQYVDEAMKLRDELAAATGYDKISQESYSQSSSSRGFQAMSQDTGEELNGRFTALQIAGEEIKNQNIIQSQSLNLLTVKADALLSINTETRNIADDTRDLIAQSYLELVQISENTGAIVKPIQQMQRDIAEVKKNTAKL</sequence>
<feature type="non-terminal residue" evidence="2">
    <location>
        <position position="1"/>
    </location>
</feature>
<gene>
    <name evidence="2" type="ORF">F2Z07_28145</name>
</gene>
<dbReference type="AlphaFoldDB" id="A0A6L3IIC0"/>